<evidence type="ECO:0000256" key="12">
    <source>
        <dbReference type="ARBA" id="ARBA00023136"/>
    </source>
</evidence>
<dbReference type="GO" id="GO:0004497">
    <property type="term" value="F:monooxygenase activity"/>
    <property type="evidence" value="ECO:0007669"/>
    <property type="project" value="UniProtKB-KW"/>
</dbReference>
<evidence type="ECO:0000256" key="3">
    <source>
        <dbReference type="ARBA" id="ARBA00004406"/>
    </source>
</evidence>
<evidence type="ECO:0000256" key="7">
    <source>
        <dbReference type="ARBA" id="ARBA00022824"/>
    </source>
</evidence>
<feature type="compositionally biased region" description="Low complexity" evidence="14">
    <location>
        <begin position="1005"/>
        <end position="1026"/>
    </location>
</feature>
<keyword evidence="5 13" id="KW-0349">Heme</keyword>
<dbReference type="AlphaFoldDB" id="A0A8J6L540"/>
<evidence type="ECO:0000256" key="13">
    <source>
        <dbReference type="PIRSR" id="PIRSR602401-1"/>
    </source>
</evidence>
<name>A0A8J6L540_TENMO</name>
<evidence type="ECO:0008006" key="18">
    <source>
        <dbReference type="Google" id="ProtNLM"/>
    </source>
</evidence>
<dbReference type="Pfam" id="PF00067">
    <property type="entry name" value="p450"/>
    <property type="match status" value="2"/>
</dbReference>
<evidence type="ECO:0000256" key="14">
    <source>
        <dbReference type="SAM" id="MobiDB-lite"/>
    </source>
</evidence>
<dbReference type="Gene3D" id="1.10.630.10">
    <property type="entry name" value="Cytochrome P450"/>
    <property type="match status" value="2"/>
</dbReference>
<comment type="cofactor">
    <cofactor evidence="1 13">
        <name>heme</name>
        <dbReference type="ChEBI" id="CHEBI:30413"/>
    </cofactor>
</comment>
<keyword evidence="15" id="KW-1133">Transmembrane helix</keyword>
<dbReference type="InterPro" id="IPR036396">
    <property type="entry name" value="Cyt_P450_sf"/>
</dbReference>
<comment type="subcellular location">
    <subcellularLocation>
        <location evidence="3">Endoplasmic reticulum membrane</location>
        <topology evidence="3">Peripheral membrane protein</topology>
    </subcellularLocation>
    <subcellularLocation>
        <location evidence="2">Microsome membrane</location>
        <topology evidence="2">Peripheral membrane protein</topology>
    </subcellularLocation>
</comment>
<keyword evidence="12 15" id="KW-0472">Membrane</keyword>
<accession>A0A8J6L540</accession>
<dbReference type="GO" id="GO:0005789">
    <property type="term" value="C:endoplasmic reticulum membrane"/>
    <property type="evidence" value="ECO:0007669"/>
    <property type="project" value="UniProtKB-SubCell"/>
</dbReference>
<sequence>MTLITSSLVYDVIGLSVAAVVVFVTYFKWKFNYWNKIGLPTLNPTIPFGDTRGVILGETTFGEQFEKIYNTFKAKGVKHGGAYMGSRPFYIPVDPEIVKCIMQKDFSHFVNHGVYVDAKNDPLSAHLFGLEDAKWRNMRVKLTPTFTSGKMKMMFQTLADCTVGLKDIMDDSATNHLPVDIKDILGRFTTDIIGSVAFGLECNSLKDPNAQFRKYGKLVFDAGRWDRFKGLIGFTFPRSILRLLKFKTTKPEVEKFFMKAVKDTVDYREKNHIYRKDFMHLLLQLKNRGMVKDDEKITDEHGTSAEKALTMNELSAQAFVFFLAGFETSSTTMTFALYELATNPDVQDKLRNEINEVLAKHNDKVTYDAMMEMTYMENVLNALGLHNDPEYYPNPQVFDPDRFSEENKNSRPGFTWLPFGEGPRACIVGLPTLNPVLFFGDAKHLFLGKTSMAEHFSGLYMQFKAKGLKHGGSYFGPKPFYIPTDPELIKHIMQVDFSHFVNHGSYADEENDPLSAHLFSLEDAKWRNMRVKLTPTFTSGKMKMMFQTLADCTVGLTELIDDSVVKNEPVDIREVLGRFSTDIIGSVAFGIKCNSLKDPNSLFRKYGKKVFDVSTWEKTKGFVQFFFPRRILKAIKFKITNAEVEKFFMKIVEDTVNYREQNNIYRKDFMHLLLQLKNRGSVTDDEKITDENEKNQEPALTMNELAAQCFVFFVAGFETSSTTVTFALYELATNPDIQEKLRQEVNSVLSKYDNQLTYDGIKEMTYMDQILHETLRKYPPLSILLRQCTKDYIVPHTNIVITKGTDVAISVWGLHRDPEYYPNPEIFDPERFSEENTKARRPFTWLPFGEGPRLCIGLRFGIMQSKVGLTALLKNYRISLNKKTKVPLVISKNSFITAVEGSIWLDVEKIKALHSGVALDGLAAPVTAPCAVWGAQPARSLHRRRPPRPDDETSESVGQVHLQRKTDKRKENRGTCLAEVRLSTRGQIFHVAMKNECLPKEPYVRLPTSPSRGSLSLSPGRRASRPPSVDGLCFIIFGLRSGDSKDTSRGHCTHNELGVAGTWTTRRR</sequence>
<evidence type="ECO:0000256" key="6">
    <source>
        <dbReference type="ARBA" id="ARBA00022723"/>
    </source>
</evidence>
<evidence type="ECO:0000313" key="17">
    <source>
        <dbReference type="Proteomes" id="UP000719412"/>
    </source>
</evidence>
<comment type="caution">
    <text evidence="16">The sequence shown here is derived from an EMBL/GenBank/DDBJ whole genome shotgun (WGS) entry which is preliminary data.</text>
</comment>
<proteinExistence type="inferred from homology"/>
<keyword evidence="8" id="KW-0492">Microsome</keyword>
<keyword evidence="7" id="KW-0256">Endoplasmic reticulum</keyword>
<dbReference type="EMBL" id="JABDTM020026859">
    <property type="protein sequence ID" value="KAH0811359.1"/>
    <property type="molecule type" value="Genomic_DNA"/>
</dbReference>
<reference evidence="16" key="2">
    <citation type="submission" date="2021-08" db="EMBL/GenBank/DDBJ databases">
        <authorList>
            <person name="Eriksson T."/>
        </authorList>
    </citation>
    <scope>NUCLEOTIDE SEQUENCE</scope>
    <source>
        <strain evidence="16">Stoneville</strain>
        <tissue evidence="16">Whole head</tissue>
    </source>
</reference>
<dbReference type="GO" id="GO:0005506">
    <property type="term" value="F:iron ion binding"/>
    <property type="evidence" value="ECO:0007669"/>
    <property type="project" value="InterPro"/>
</dbReference>
<feature type="region of interest" description="Disordered" evidence="14">
    <location>
        <begin position="937"/>
        <end position="971"/>
    </location>
</feature>
<evidence type="ECO:0000256" key="8">
    <source>
        <dbReference type="ARBA" id="ARBA00022848"/>
    </source>
</evidence>
<dbReference type="InterPro" id="IPR002401">
    <property type="entry name" value="Cyt_P450_E_grp-I"/>
</dbReference>
<evidence type="ECO:0000256" key="10">
    <source>
        <dbReference type="ARBA" id="ARBA00023004"/>
    </source>
</evidence>
<reference evidence="16" key="1">
    <citation type="journal article" date="2020" name="J Insects Food Feed">
        <title>The yellow mealworm (Tenebrio molitor) genome: a resource for the emerging insects as food and feed industry.</title>
        <authorList>
            <person name="Eriksson T."/>
            <person name="Andere A."/>
            <person name="Kelstrup H."/>
            <person name="Emery V."/>
            <person name="Picard C."/>
        </authorList>
    </citation>
    <scope>NUCLEOTIDE SEQUENCE</scope>
    <source>
        <strain evidence="16">Stoneville</strain>
        <tissue evidence="16">Whole head</tissue>
    </source>
</reference>
<evidence type="ECO:0000256" key="11">
    <source>
        <dbReference type="ARBA" id="ARBA00023033"/>
    </source>
</evidence>
<dbReference type="PANTHER" id="PTHR24292:SF100">
    <property type="entry name" value="CYTOCHROME P450 6A16, ISOFORM B-RELATED"/>
    <property type="match status" value="1"/>
</dbReference>
<dbReference type="InterPro" id="IPR017972">
    <property type="entry name" value="Cyt_P450_CS"/>
</dbReference>
<dbReference type="PRINTS" id="PR00463">
    <property type="entry name" value="EP450I"/>
</dbReference>
<dbReference type="FunFam" id="1.10.630.10:FF:000042">
    <property type="entry name" value="Cytochrome P450"/>
    <property type="match status" value="1"/>
</dbReference>
<organism evidence="16 17">
    <name type="scientific">Tenebrio molitor</name>
    <name type="common">Yellow mealworm beetle</name>
    <dbReference type="NCBI Taxonomy" id="7067"/>
    <lineage>
        <taxon>Eukaryota</taxon>
        <taxon>Metazoa</taxon>
        <taxon>Ecdysozoa</taxon>
        <taxon>Arthropoda</taxon>
        <taxon>Hexapoda</taxon>
        <taxon>Insecta</taxon>
        <taxon>Pterygota</taxon>
        <taxon>Neoptera</taxon>
        <taxon>Endopterygota</taxon>
        <taxon>Coleoptera</taxon>
        <taxon>Polyphaga</taxon>
        <taxon>Cucujiformia</taxon>
        <taxon>Tenebrionidae</taxon>
        <taxon>Tenebrio</taxon>
    </lineage>
</organism>
<keyword evidence="15" id="KW-0812">Transmembrane</keyword>
<dbReference type="SUPFAM" id="SSF48264">
    <property type="entry name" value="Cytochrome P450"/>
    <property type="match status" value="2"/>
</dbReference>
<evidence type="ECO:0000256" key="15">
    <source>
        <dbReference type="SAM" id="Phobius"/>
    </source>
</evidence>
<dbReference type="InterPro" id="IPR001128">
    <property type="entry name" value="Cyt_P450"/>
</dbReference>
<keyword evidence="17" id="KW-1185">Reference proteome</keyword>
<keyword evidence="6 13" id="KW-0479">Metal-binding</keyword>
<dbReference type="PANTHER" id="PTHR24292">
    <property type="entry name" value="CYTOCHROME P450"/>
    <property type="match status" value="1"/>
</dbReference>
<dbReference type="InterPro" id="IPR050476">
    <property type="entry name" value="Insect_CytP450_Detox"/>
</dbReference>
<evidence type="ECO:0000256" key="2">
    <source>
        <dbReference type="ARBA" id="ARBA00004174"/>
    </source>
</evidence>
<dbReference type="CDD" id="cd11056">
    <property type="entry name" value="CYP6-like"/>
    <property type="match status" value="2"/>
</dbReference>
<feature type="transmembrane region" description="Helical" evidence="15">
    <location>
        <begin position="7"/>
        <end position="27"/>
    </location>
</feature>
<keyword evidence="10 13" id="KW-0408">Iron</keyword>
<dbReference type="GO" id="GO:0016705">
    <property type="term" value="F:oxidoreductase activity, acting on paired donors, with incorporation or reduction of molecular oxygen"/>
    <property type="evidence" value="ECO:0007669"/>
    <property type="project" value="InterPro"/>
</dbReference>
<feature type="binding site" description="axial binding residue" evidence="13">
    <location>
        <position position="855"/>
    </location>
    <ligand>
        <name>heme</name>
        <dbReference type="ChEBI" id="CHEBI:30413"/>
    </ligand>
    <ligandPart>
        <name>Fe</name>
        <dbReference type="ChEBI" id="CHEBI:18248"/>
    </ligandPart>
</feature>
<protein>
    <recommendedName>
        <fullName evidence="18">Cytochrome P450 monooxygenase</fullName>
    </recommendedName>
</protein>
<dbReference type="PRINTS" id="PR00385">
    <property type="entry name" value="P450"/>
</dbReference>
<feature type="region of interest" description="Disordered" evidence="14">
    <location>
        <begin position="1004"/>
        <end position="1026"/>
    </location>
</feature>
<keyword evidence="11" id="KW-0503">Monooxygenase</keyword>
<comment type="similarity">
    <text evidence="4">Belongs to the cytochrome P450 family.</text>
</comment>
<keyword evidence="9" id="KW-0560">Oxidoreductase</keyword>
<dbReference type="Proteomes" id="UP000719412">
    <property type="component" value="Unassembled WGS sequence"/>
</dbReference>
<evidence type="ECO:0000256" key="9">
    <source>
        <dbReference type="ARBA" id="ARBA00023002"/>
    </source>
</evidence>
<evidence type="ECO:0000256" key="4">
    <source>
        <dbReference type="ARBA" id="ARBA00010617"/>
    </source>
</evidence>
<dbReference type="PROSITE" id="PS00086">
    <property type="entry name" value="CYTOCHROME_P450"/>
    <property type="match status" value="1"/>
</dbReference>
<evidence type="ECO:0000313" key="16">
    <source>
        <dbReference type="EMBL" id="KAH0811359.1"/>
    </source>
</evidence>
<evidence type="ECO:0000256" key="1">
    <source>
        <dbReference type="ARBA" id="ARBA00001971"/>
    </source>
</evidence>
<evidence type="ECO:0000256" key="5">
    <source>
        <dbReference type="ARBA" id="ARBA00022617"/>
    </source>
</evidence>
<dbReference type="GO" id="GO:0020037">
    <property type="term" value="F:heme binding"/>
    <property type="evidence" value="ECO:0007669"/>
    <property type="project" value="InterPro"/>
</dbReference>
<gene>
    <name evidence="16" type="ORF">GEV33_011433</name>
</gene>